<dbReference type="NCBIfam" id="TIGR02937">
    <property type="entry name" value="sigma70-ECF"/>
    <property type="match status" value="1"/>
</dbReference>
<dbReference type="AlphaFoldDB" id="A0A4R3KK96"/>
<evidence type="ECO:0000256" key="1">
    <source>
        <dbReference type="ARBA" id="ARBA00010641"/>
    </source>
</evidence>
<keyword evidence="3" id="KW-0731">Sigma factor</keyword>
<dbReference type="InterPro" id="IPR014284">
    <property type="entry name" value="RNA_pol_sigma-70_dom"/>
</dbReference>
<evidence type="ECO:0000256" key="2">
    <source>
        <dbReference type="ARBA" id="ARBA00023015"/>
    </source>
</evidence>
<organism evidence="7 8">
    <name type="scientific">Anseongella ginsenosidimutans</name>
    <dbReference type="NCBI Taxonomy" id="496056"/>
    <lineage>
        <taxon>Bacteria</taxon>
        <taxon>Pseudomonadati</taxon>
        <taxon>Bacteroidota</taxon>
        <taxon>Sphingobacteriia</taxon>
        <taxon>Sphingobacteriales</taxon>
        <taxon>Sphingobacteriaceae</taxon>
        <taxon>Anseongella</taxon>
    </lineage>
</organism>
<dbReference type="InterPro" id="IPR013324">
    <property type="entry name" value="RNA_pol_sigma_r3/r4-like"/>
</dbReference>
<evidence type="ECO:0000259" key="6">
    <source>
        <dbReference type="Pfam" id="PF08281"/>
    </source>
</evidence>
<evidence type="ECO:0000256" key="3">
    <source>
        <dbReference type="ARBA" id="ARBA00023082"/>
    </source>
</evidence>
<dbReference type="Gene3D" id="1.10.10.10">
    <property type="entry name" value="Winged helix-like DNA-binding domain superfamily/Winged helix DNA-binding domain"/>
    <property type="match status" value="1"/>
</dbReference>
<dbReference type="PANTHER" id="PTHR43133">
    <property type="entry name" value="RNA POLYMERASE ECF-TYPE SIGMA FACTO"/>
    <property type="match status" value="1"/>
</dbReference>
<dbReference type="SUPFAM" id="SSF88659">
    <property type="entry name" value="Sigma3 and sigma4 domains of RNA polymerase sigma factors"/>
    <property type="match status" value="1"/>
</dbReference>
<dbReference type="InterPro" id="IPR039425">
    <property type="entry name" value="RNA_pol_sigma-70-like"/>
</dbReference>
<comment type="similarity">
    <text evidence="1">Belongs to the sigma-70 factor family. ECF subfamily.</text>
</comment>
<dbReference type="Pfam" id="PF08281">
    <property type="entry name" value="Sigma70_r4_2"/>
    <property type="match status" value="1"/>
</dbReference>
<sequence>MVNDSVLDKLIAGCRQGERKAQKKLYELFAPKMYAVCLRYAGSPEDAQDILQNGFIKMFRKLNDFRGEGSFEGWLRRIMVTTSIEQYRKTASMQPLQTIDEHLSERLSDQQTVLDRIHAEELLKLIERLSPGYRAVLNMHLIEGFSHKEIASMLGITEGTSKSQLARARNILRQMIAGREDHNYATTAG</sequence>
<protein>
    <submittedName>
        <fullName evidence="7">RNA polymerase sigma-70 factor (ECF subfamily)</fullName>
    </submittedName>
</protein>
<feature type="domain" description="RNA polymerase sigma factor 70 region 4 type 2" evidence="6">
    <location>
        <begin position="120"/>
        <end position="170"/>
    </location>
</feature>
<dbReference type="Pfam" id="PF04542">
    <property type="entry name" value="Sigma70_r2"/>
    <property type="match status" value="1"/>
</dbReference>
<dbReference type="InterPro" id="IPR013249">
    <property type="entry name" value="RNA_pol_sigma70_r4_t2"/>
</dbReference>
<dbReference type="CDD" id="cd06171">
    <property type="entry name" value="Sigma70_r4"/>
    <property type="match status" value="1"/>
</dbReference>
<keyword evidence="8" id="KW-1185">Reference proteome</keyword>
<dbReference type="SUPFAM" id="SSF88946">
    <property type="entry name" value="Sigma2 domain of RNA polymerase sigma factors"/>
    <property type="match status" value="1"/>
</dbReference>
<reference evidence="7 8" key="1">
    <citation type="submission" date="2019-03" db="EMBL/GenBank/DDBJ databases">
        <title>Genomic Encyclopedia of Type Strains, Phase IV (KMG-IV): sequencing the most valuable type-strain genomes for metagenomic binning, comparative biology and taxonomic classification.</title>
        <authorList>
            <person name="Goeker M."/>
        </authorList>
    </citation>
    <scope>NUCLEOTIDE SEQUENCE [LARGE SCALE GENOMIC DNA]</scope>
    <source>
        <strain evidence="7 8">DSM 21100</strain>
    </source>
</reference>
<keyword evidence="4" id="KW-0804">Transcription</keyword>
<evidence type="ECO:0000313" key="8">
    <source>
        <dbReference type="Proteomes" id="UP000295807"/>
    </source>
</evidence>
<dbReference type="EMBL" id="SMAD01000026">
    <property type="protein sequence ID" value="TCS83888.1"/>
    <property type="molecule type" value="Genomic_DNA"/>
</dbReference>
<dbReference type="GO" id="GO:0006352">
    <property type="term" value="P:DNA-templated transcription initiation"/>
    <property type="evidence" value="ECO:0007669"/>
    <property type="project" value="InterPro"/>
</dbReference>
<dbReference type="PANTHER" id="PTHR43133:SF46">
    <property type="entry name" value="RNA POLYMERASE SIGMA-70 FACTOR ECF SUBFAMILY"/>
    <property type="match status" value="1"/>
</dbReference>
<dbReference type="InterPro" id="IPR036388">
    <property type="entry name" value="WH-like_DNA-bd_sf"/>
</dbReference>
<proteinExistence type="inferred from homology"/>
<dbReference type="Proteomes" id="UP000295807">
    <property type="component" value="Unassembled WGS sequence"/>
</dbReference>
<name>A0A4R3KK96_9SPHI</name>
<evidence type="ECO:0000256" key="4">
    <source>
        <dbReference type="ARBA" id="ARBA00023163"/>
    </source>
</evidence>
<comment type="caution">
    <text evidence="7">The sequence shown here is derived from an EMBL/GenBank/DDBJ whole genome shotgun (WGS) entry which is preliminary data.</text>
</comment>
<accession>A0A4R3KK96</accession>
<dbReference type="Gene3D" id="1.10.1740.10">
    <property type="match status" value="1"/>
</dbReference>
<feature type="domain" description="RNA polymerase sigma-70 region 2" evidence="5">
    <location>
        <begin position="25"/>
        <end position="91"/>
    </location>
</feature>
<evidence type="ECO:0000259" key="5">
    <source>
        <dbReference type="Pfam" id="PF04542"/>
    </source>
</evidence>
<evidence type="ECO:0000313" key="7">
    <source>
        <dbReference type="EMBL" id="TCS83888.1"/>
    </source>
</evidence>
<dbReference type="GO" id="GO:0016987">
    <property type="term" value="F:sigma factor activity"/>
    <property type="evidence" value="ECO:0007669"/>
    <property type="project" value="UniProtKB-KW"/>
</dbReference>
<gene>
    <name evidence="7" type="ORF">EDD80_1262</name>
</gene>
<dbReference type="InterPro" id="IPR007627">
    <property type="entry name" value="RNA_pol_sigma70_r2"/>
</dbReference>
<dbReference type="GO" id="GO:0003677">
    <property type="term" value="F:DNA binding"/>
    <property type="evidence" value="ECO:0007669"/>
    <property type="project" value="InterPro"/>
</dbReference>
<dbReference type="InterPro" id="IPR013325">
    <property type="entry name" value="RNA_pol_sigma_r2"/>
</dbReference>
<keyword evidence="2" id="KW-0805">Transcription regulation</keyword>